<dbReference type="Pfam" id="PF00501">
    <property type="entry name" value="AMP-binding"/>
    <property type="match status" value="1"/>
</dbReference>
<dbReference type="InterPro" id="IPR050237">
    <property type="entry name" value="ATP-dep_AMP-bd_enzyme"/>
</dbReference>
<evidence type="ECO:0000256" key="2">
    <source>
        <dbReference type="ARBA" id="ARBA00004170"/>
    </source>
</evidence>
<organism evidence="17 18">
    <name type="scientific">Candidatus Accumulibacter adjunctus</name>
    <dbReference type="NCBI Taxonomy" id="1454001"/>
    <lineage>
        <taxon>Bacteria</taxon>
        <taxon>Pseudomonadati</taxon>
        <taxon>Pseudomonadota</taxon>
        <taxon>Betaproteobacteria</taxon>
        <taxon>Candidatus Accumulibacter</taxon>
    </lineage>
</organism>
<dbReference type="FunFam" id="3.30.300.30:FF:000006">
    <property type="entry name" value="Long-chain-fatty-acid--CoA ligase FadD"/>
    <property type="match status" value="1"/>
</dbReference>
<dbReference type="InterPro" id="IPR000873">
    <property type="entry name" value="AMP-dep_synth/lig_dom"/>
</dbReference>
<dbReference type="AlphaFoldDB" id="A0A011PSB4"/>
<evidence type="ECO:0000256" key="8">
    <source>
        <dbReference type="ARBA" id="ARBA00022840"/>
    </source>
</evidence>
<keyword evidence="5 17" id="KW-0436">Ligase</keyword>
<comment type="cofactor">
    <cofactor evidence="1">
        <name>Mg(2+)</name>
        <dbReference type="ChEBI" id="CHEBI:18420"/>
    </cofactor>
</comment>
<dbReference type="Proteomes" id="UP000020218">
    <property type="component" value="Unassembled WGS sequence"/>
</dbReference>
<keyword evidence="11" id="KW-0472">Membrane</keyword>
<gene>
    <name evidence="17" type="primary">fadD</name>
    <name evidence="17" type="ORF">AW08_00462</name>
</gene>
<dbReference type="SUPFAM" id="SSF56801">
    <property type="entry name" value="Acetyl-CoA synthetase-like"/>
    <property type="match status" value="1"/>
</dbReference>
<dbReference type="PATRIC" id="fig|1454001.3.peg.425"/>
<feature type="domain" description="AMP-binding enzyme C-terminal" evidence="16">
    <location>
        <begin position="470"/>
        <end position="544"/>
    </location>
</feature>
<evidence type="ECO:0000256" key="4">
    <source>
        <dbReference type="ARBA" id="ARBA00006432"/>
    </source>
</evidence>
<evidence type="ECO:0000256" key="1">
    <source>
        <dbReference type="ARBA" id="ARBA00001946"/>
    </source>
</evidence>
<dbReference type="InterPro" id="IPR042099">
    <property type="entry name" value="ANL_N_sf"/>
</dbReference>
<dbReference type="GO" id="GO:0005524">
    <property type="term" value="F:ATP binding"/>
    <property type="evidence" value="ECO:0007669"/>
    <property type="project" value="UniProtKB-KW"/>
</dbReference>
<dbReference type="FunFam" id="3.40.50.12780:FF:000003">
    <property type="entry name" value="Long-chain-fatty-acid--CoA ligase FadD"/>
    <property type="match status" value="1"/>
</dbReference>
<evidence type="ECO:0000313" key="18">
    <source>
        <dbReference type="Proteomes" id="UP000020218"/>
    </source>
</evidence>
<protein>
    <recommendedName>
        <fullName evidence="13">Long-chain-fatty-acid--CoA ligase</fullName>
        <ecNumber evidence="12">6.2.1.3</ecNumber>
    </recommendedName>
    <alternativeName>
        <fullName evidence="14">Long-chain acyl-CoA synthetase</fullName>
    </alternativeName>
</protein>
<evidence type="ECO:0000256" key="12">
    <source>
        <dbReference type="ARBA" id="ARBA00026121"/>
    </source>
</evidence>
<feature type="domain" description="AMP-dependent synthetase/ligase" evidence="15">
    <location>
        <begin position="29"/>
        <end position="419"/>
    </location>
</feature>
<dbReference type="CDD" id="cd05936">
    <property type="entry name" value="FC-FACS_FadD_like"/>
    <property type="match status" value="1"/>
</dbReference>
<comment type="subcellular location">
    <subcellularLocation>
        <location evidence="2">Membrane</location>
        <topology evidence="2">Peripheral membrane protein</topology>
    </subcellularLocation>
</comment>
<evidence type="ECO:0000259" key="16">
    <source>
        <dbReference type="Pfam" id="PF13193"/>
    </source>
</evidence>
<dbReference type="Gene3D" id="3.40.50.12780">
    <property type="entry name" value="N-terminal domain of ligase-like"/>
    <property type="match status" value="1"/>
</dbReference>
<dbReference type="InterPro" id="IPR025110">
    <property type="entry name" value="AMP-bd_C"/>
</dbReference>
<keyword evidence="10" id="KW-0443">Lipid metabolism</keyword>
<evidence type="ECO:0000256" key="7">
    <source>
        <dbReference type="ARBA" id="ARBA00022832"/>
    </source>
</evidence>
<comment type="pathway">
    <text evidence="3">Lipid metabolism; fatty acid beta-oxidation.</text>
</comment>
<dbReference type="GO" id="GO:0004467">
    <property type="term" value="F:long-chain fatty acid-CoA ligase activity"/>
    <property type="evidence" value="ECO:0007669"/>
    <property type="project" value="UniProtKB-EC"/>
</dbReference>
<reference evidence="17" key="1">
    <citation type="submission" date="2014-02" db="EMBL/GenBank/DDBJ databases">
        <title>Expanding our view of genomic diversity in Candidatus Accumulibacter clades.</title>
        <authorList>
            <person name="Skennerton C.T."/>
            <person name="Barr J.J."/>
            <person name="Slater F.R."/>
            <person name="Bond P.L."/>
            <person name="Tyson G.W."/>
        </authorList>
    </citation>
    <scope>NUCLEOTIDE SEQUENCE [LARGE SCALE GENOMIC DNA]</scope>
</reference>
<evidence type="ECO:0000256" key="10">
    <source>
        <dbReference type="ARBA" id="ARBA00023098"/>
    </source>
</evidence>
<evidence type="ECO:0000256" key="6">
    <source>
        <dbReference type="ARBA" id="ARBA00022741"/>
    </source>
</evidence>
<dbReference type="GO" id="GO:0016020">
    <property type="term" value="C:membrane"/>
    <property type="evidence" value="ECO:0007669"/>
    <property type="project" value="UniProtKB-SubCell"/>
</dbReference>
<dbReference type="PANTHER" id="PTHR43767">
    <property type="entry name" value="LONG-CHAIN-FATTY-ACID--COA LIGASE"/>
    <property type="match status" value="1"/>
</dbReference>
<keyword evidence="18" id="KW-1185">Reference proteome</keyword>
<evidence type="ECO:0000256" key="9">
    <source>
        <dbReference type="ARBA" id="ARBA00022842"/>
    </source>
</evidence>
<dbReference type="PROSITE" id="PS00455">
    <property type="entry name" value="AMP_BINDING"/>
    <property type="match status" value="1"/>
</dbReference>
<dbReference type="EMBL" id="JFAX01000002">
    <property type="protein sequence ID" value="EXI69254.1"/>
    <property type="molecule type" value="Genomic_DNA"/>
</dbReference>
<evidence type="ECO:0000256" key="13">
    <source>
        <dbReference type="ARBA" id="ARBA00039545"/>
    </source>
</evidence>
<keyword evidence="8" id="KW-0067">ATP-binding</keyword>
<dbReference type="EC" id="6.2.1.3" evidence="12"/>
<comment type="similarity">
    <text evidence="4">Belongs to the ATP-dependent AMP-binding enzyme family.</text>
</comment>
<evidence type="ECO:0000256" key="11">
    <source>
        <dbReference type="ARBA" id="ARBA00023136"/>
    </source>
</evidence>
<proteinExistence type="inferred from homology"/>
<name>A0A011PSB4_9PROT</name>
<keyword evidence="7" id="KW-0276">Fatty acid metabolism</keyword>
<comment type="caution">
    <text evidence="17">The sequence shown here is derived from an EMBL/GenBank/DDBJ whole genome shotgun (WGS) entry which is preliminary data.</text>
</comment>
<sequence length="558" mass="61185">MERIWLQSYQQGVPAEVDLSEFQSLGELFERSVGQYRDRVAYISMGAQITYGELDKLSRDFAAYLQSVLKLPRGARVALMMPNVLQYPICIFGALRAGYVVVNVNPLYTPRELEHQLKDSGAEVIVILENFAVTLEQVVARTPVKHIIVARLGDMLPFPKGAVVNFVVKYVKKMVPAWTLTRAVNFRTALGKGAAAELKAVIVQQEDLAFLQYTGGTTGVSKGAMLLHRNILANLAQAHAWINPALGDEQHMVVTALPLYHIFALTANCFTFFKIGASNLLIVNPRDIPGFVGELAKHRFTVITGVNTLFNALLNNDAFCALDFGHLKVTLGGGMAVQKAVAERWKQVTGKPLIEAYGLTETSPAATINPLDIPAYNGAIGVPISSTEVAIRDDAGRDVPLGERGELCIRGPQVMKGYYNRPEETAKVIMPDGFLLTGDVAVMDEKGFVRIVDRKKDMILVSGFNVYPNEVEDVVAQHAGVLEVAAVGVPHEKSGEVVKIFVVKKDPALTAEVLIAHCREHLTGYKVPGQVEFRSELPKTNVGKILRRELRDEATKKS</sequence>
<evidence type="ECO:0000259" key="15">
    <source>
        <dbReference type="Pfam" id="PF00501"/>
    </source>
</evidence>
<keyword evidence="9" id="KW-0460">Magnesium</keyword>
<evidence type="ECO:0000256" key="5">
    <source>
        <dbReference type="ARBA" id="ARBA00022598"/>
    </source>
</evidence>
<dbReference type="InterPro" id="IPR045851">
    <property type="entry name" value="AMP-bd_C_sf"/>
</dbReference>
<keyword evidence="6" id="KW-0547">Nucleotide-binding</keyword>
<dbReference type="NCBIfam" id="NF006523">
    <property type="entry name" value="PRK08974.1"/>
    <property type="match status" value="1"/>
</dbReference>
<evidence type="ECO:0000256" key="3">
    <source>
        <dbReference type="ARBA" id="ARBA00005005"/>
    </source>
</evidence>
<evidence type="ECO:0000256" key="14">
    <source>
        <dbReference type="ARBA" id="ARBA00042773"/>
    </source>
</evidence>
<dbReference type="STRING" id="1454001.AW08_00462"/>
<dbReference type="Gene3D" id="3.30.300.30">
    <property type="match status" value="1"/>
</dbReference>
<dbReference type="Pfam" id="PF13193">
    <property type="entry name" value="AMP-binding_C"/>
    <property type="match status" value="1"/>
</dbReference>
<dbReference type="PANTHER" id="PTHR43767:SF8">
    <property type="entry name" value="LONG-CHAIN-FATTY-ACID--COA LIGASE"/>
    <property type="match status" value="1"/>
</dbReference>
<evidence type="ECO:0000313" key="17">
    <source>
        <dbReference type="EMBL" id="EXI69254.1"/>
    </source>
</evidence>
<dbReference type="NCBIfam" id="NF005463">
    <property type="entry name" value="PRK07059.1"/>
    <property type="match status" value="1"/>
</dbReference>
<accession>A0A011PSB4</accession>
<dbReference type="InterPro" id="IPR020845">
    <property type="entry name" value="AMP-binding_CS"/>
</dbReference>